<feature type="region of interest" description="Disordered" evidence="1">
    <location>
        <begin position="48"/>
        <end position="68"/>
    </location>
</feature>
<name>A0AAV6U0M6_9ARAC</name>
<sequence>MVKEQGQNTKVLFLSYPYPAPVVKALSEQRVGQAESTKFEFHGRLLESERDHSLSVPPKDSLRQDPNLSTKVWTNRHTNLPLCGWNEGGGEGAGLDRIGDNSRGWRSINNASPRRVEKYSGRDDFNSTKDGEFKDFVALED</sequence>
<protein>
    <submittedName>
        <fullName evidence="2">Uncharacterized protein</fullName>
    </submittedName>
</protein>
<dbReference type="AlphaFoldDB" id="A0AAV6U0M6"/>
<organism evidence="2 3">
    <name type="scientific">Oedothorax gibbosus</name>
    <dbReference type="NCBI Taxonomy" id="931172"/>
    <lineage>
        <taxon>Eukaryota</taxon>
        <taxon>Metazoa</taxon>
        <taxon>Ecdysozoa</taxon>
        <taxon>Arthropoda</taxon>
        <taxon>Chelicerata</taxon>
        <taxon>Arachnida</taxon>
        <taxon>Araneae</taxon>
        <taxon>Araneomorphae</taxon>
        <taxon>Entelegynae</taxon>
        <taxon>Araneoidea</taxon>
        <taxon>Linyphiidae</taxon>
        <taxon>Erigoninae</taxon>
        <taxon>Oedothorax</taxon>
    </lineage>
</organism>
<dbReference type="Proteomes" id="UP000827092">
    <property type="component" value="Unassembled WGS sequence"/>
</dbReference>
<evidence type="ECO:0000256" key="1">
    <source>
        <dbReference type="SAM" id="MobiDB-lite"/>
    </source>
</evidence>
<evidence type="ECO:0000313" key="3">
    <source>
        <dbReference type="Proteomes" id="UP000827092"/>
    </source>
</evidence>
<evidence type="ECO:0000313" key="2">
    <source>
        <dbReference type="EMBL" id="KAG8177653.1"/>
    </source>
</evidence>
<gene>
    <name evidence="2" type="ORF">JTE90_000339</name>
</gene>
<proteinExistence type="predicted"/>
<dbReference type="EMBL" id="JAFNEN010000764">
    <property type="protein sequence ID" value="KAG8177653.1"/>
    <property type="molecule type" value="Genomic_DNA"/>
</dbReference>
<reference evidence="2 3" key="1">
    <citation type="journal article" date="2022" name="Nat. Ecol. Evol.">
        <title>A masculinizing supergene underlies an exaggerated male reproductive morph in a spider.</title>
        <authorList>
            <person name="Hendrickx F."/>
            <person name="De Corte Z."/>
            <person name="Sonet G."/>
            <person name="Van Belleghem S.M."/>
            <person name="Kostlbacher S."/>
            <person name="Vangestel C."/>
        </authorList>
    </citation>
    <scope>NUCLEOTIDE SEQUENCE [LARGE SCALE GENOMIC DNA]</scope>
    <source>
        <strain evidence="2">W744_W776</strain>
    </source>
</reference>
<comment type="caution">
    <text evidence="2">The sequence shown here is derived from an EMBL/GenBank/DDBJ whole genome shotgun (WGS) entry which is preliminary data.</text>
</comment>
<accession>A0AAV6U0M6</accession>
<keyword evidence="3" id="KW-1185">Reference proteome</keyword>